<feature type="compositionally biased region" description="Low complexity" evidence="1">
    <location>
        <begin position="93"/>
        <end position="103"/>
    </location>
</feature>
<comment type="caution">
    <text evidence="2">The sequence shown here is derived from an EMBL/GenBank/DDBJ whole genome shotgun (WGS) entry which is preliminary data.</text>
</comment>
<proteinExistence type="predicted"/>
<accession>A0A4C1WA07</accession>
<reference evidence="2 3" key="1">
    <citation type="journal article" date="2019" name="Commun. Biol.">
        <title>The bagworm genome reveals a unique fibroin gene that provides high tensile strength.</title>
        <authorList>
            <person name="Kono N."/>
            <person name="Nakamura H."/>
            <person name="Ohtoshi R."/>
            <person name="Tomita M."/>
            <person name="Numata K."/>
            <person name="Arakawa K."/>
        </authorList>
    </citation>
    <scope>NUCLEOTIDE SEQUENCE [LARGE SCALE GENOMIC DNA]</scope>
</reference>
<name>A0A4C1WA07_EUMVA</name>
<keyword evidence="3" id="KW-1185">Reference proteome</keyword>
<evidence type="ECO:0000256" key="1">
    <source>
        <dbReference type="SAM" id="MobiDB-lite"/>
    </source>
</evidence>
<feature type="compositionally biased region" description="Polar residues" evidence="1">
    <location>
        <begin position="130"/>
        <end position="142"/>
    </location>
</feature>
<evidence type="ECO:0000313" key="2">
    <source>
        <dbReference type="EMBL" id="GBP46975.1"/>
    </source>
</evidence>
<dbReference type="AlphaFoldDB" id="A0A4C1WA07"/>
<dbReference type="Proteomes" id="UP000299102">
    <property type="component" value="Unassembled WGS sequence"/>
</dbReference>
<gene>
    <name evidence="2" type="ORF">EVAR_32494_1</name>
</gene>
<protein>
    <submittedName>
        <fullName evidence="2">Uncharacterized protein</fullName>
    </submittedName>
</protein>
<sequence>MRSTRCEGSREEGVLEWAMRVEGEWRGRYGVREWSRTKAKVEEWLQSYCNHITCERVRVRGRGRNDSAGDGGGSAGRCIGCGRNRKAENTDSGRTGRAAARRPALVRGVGVPTRMGKWDNGRLGPHPPNKDTTLAPYNTIFQLNPPDRDS</sequence>
<evidence type="ECO:0000313" key="3">
    <source>
        <dbReference type="Proteomes" id="UP000299102"/>
    </source>
</evidence>
<feature type="region of interest" description="Disordered" evidence="1">
    <location>
        <begin position="62"/>
        <end position="150"/>
    </location>
</feature>
<dbReference type="EMBL" id="BGZK01000493">
    <property type="protein sequence ID" value="GBP46975.1"/>
    <property type="molecule type" value="Genomic_DNA"/>
</dbReference>
<organism evidence="2 3">
    <name type="scientific">Eumeta variegata</name>
    <name type="common">Bagworm moth</name>
    <name type="synonym">Eumeta japonica</name>
    <dbReference type="NCBI Taxonomy" id="151549"/>
    <lineage>
        <taxon>Eukaryota</taxon>
        <taxon>Metazoa</taxon>
        <taxon>Ecdysozoa</taxon>
        <taxon>Arthropoda</taxon>
        <taxon>Hexapoda</taxon>
        <taxon>Insecta</taxon>
        <taxon>Pterygota</taxon>
        <taxon>Neoptera</taxon>
        <taxon>Endopterygota</taxon>
        <taxon>Lepidoptera</taxon>
        <taxon>Glossata</taxon>
        <taxon>Ditrysia</taxon>
        <taxon>Tineoidea</taxon>
        <taxon>Psychidae</taxon>
        <taxon>Oiketicinae</taxon>
        <taxon>Eumeta</taxon>
    </lineage>
</organism>